<dbReference type="RefSeq" id="WP_189649921.1">
    <property type="nucleotide sequence ID" value="NZ_BMRC01000011.1"/>
</dbReference>
<dbReference type="SFLD" id="SFLDS00003">
    <property type="entry name" value="Haloacid_Dehalogenase"/>
    <property type="match status" value="1"/>
</dbReference>
<dbReference type="EC" id="3.1.3.-" evidence="1"/>
<dbReference type="PANTHER" id="PTHR10000">
    <property type="entry name" value="PHOSPHOSERINE PHOSPHATASE"/>
    <property type="match status" value="1"/>
</dbReference>
<dbReference type="GO" id="GO:0016787">
    <property type="term" value="F:hydrolase activity"/>
    <property type="evidence" value="ECO:0007669"/>
    <property type="project" value="UniProtKB-KW"/>
</dbReference>
<dbReference type="InterPro" id="IPR036412">
    <property type="entry name" value="HAD-like_sf"/>
</dbReference>
<protein>
    <submittedName>
        <fullName evidence="1">HAD family hydrolase</fullName>
        <ecNumber evidence="1">3.1.3.-</ecNumber>
    </submittedName>
</protein>
<dbReference type="Gene3D" id="3.40.50.1000">
    <property type="entry name" value="HAD superfamily/HAD-like"/>
    <property type="match status" value="1"/>
</dbReference>
<reference evidence="1 2" key="1">
    <citation type="submission" date="2024-09" db="EMBL/GenBank/DDBJ databases">
        <authorList>
            <person name="Sun Q."/>
            <person name="Mori K."/>
        </authorList>
    </citation>
    <scope>NUCLEOTIDE SEQUENCE [LARGE SCALE GENOMIC DNA]</scope>
    <source>
        <strain evidence="1 2">CCM 3426</strain>
    </source>
</reference>
<dbReference type="InterPro" id="IPR023214">
    <property type="entry name" value="HAD_sf"/>
</dbReference>
<comment type="caution">
    <text evidence="1">The sequence shown here is derived from an EMBL/GenBank/DDBJ whole genome shotgun (WGS) entry which is preliminary data.</text>
</comment>
<keyword evidence="2" id="KW-1185">Reference proteome</keyword>
<keyword evidence="1" id="KW-0378">Hydrolase</keyword>
<dbReference type="Proteomes" id="UP001589647">
    <property type="component" value="Unassembled WGS sequence"/>
</dbReference>
<dbReference type="PANTHER" id="PTHR10000:SF8">
    <property type="entry name" value="HAD SUPERFAMILY HYDROLASE-LIKE, TYPE 3"/>
    <property type="match status" value="1"/>
</dbReference>
<dbReference type="SUPFAM" id="SSF56784">
    <property type="entry name" value="HAD-like"/>
    <property type="match status" value="1"/>
</dbReference>
<sequence length="268" mass="28886">MSRRMIVCDLDGTLLDSRGQVSERTRTAVRRARAAGHVFVIATARPVRDTRSVAAALDDAAVAVCGNGSITFDFGRDEVVDYRPLDRQPLAAALSALRDRFPGVRLGAECRLELLLEDEFHLPEPLSRGARRVPRLEGEIDRHDVGKLMVQLEGAARQYYETVRGVLTGCEVTISADVFCEVMRAGVTKAAALESMADRLGFGSADVIAFGDMPNDLPMLTWAGTAVAVANAHPSVLGAVGEVTASNDDDGVAAWLERHATADFSEKY</sequence>
<accession>A0ABV5IAA5</accession>
<proteinExistence type="predicted"/>
<dbReference type="Gene3D" id="3.30.1240.10">
    <property type="match status" value="1"/>
</dbReference>
<organism evidence="1 2">
    <name type="scientific">Nonomuraea spiralis</name>
    <dbReference type="NCBI Taxonomy" id="46182"/>
    <lineage>
        <taxon>Bacteria</taxon>
        <taxon>Bacillati</taxon>
        <taxon>Actinomycetota</taxon>
        <taxon>Actinomycetes</taxon>
        <taxon>Streptosporangiales</taxon>
        <taxon>Streptosporangiaceae</taxon>
        <taxon>Nonomuraea</taxon>
    </lineage>
</organism>
<evidence type="ECO:0000313" key="1">
    <source>
        <dbReference type="EMBL" id="MFB9201473.1"/>
    </source>
</evidence>
<evidence type="ECO:0000313" key="2">
    <source>
        <dbReference type="Proteomes" id="UP001589647"/>
    </source>
</evidence>
<name>A0ABV5IAA5_9ACTN</name>
<dbReference type="EMBL" id="JBHMEI010000005">
    <property type="protein sequence ID" value="MFB9201473.1"/>
    <property type="molecule type" value="Genomic_DNA"/>
</dbReference>
<gene>
    <name evidence="1" type="ORF">ACFFV7_09745</name>
</gene>
<dbReference type="Pfam" id="PF08282">
    <property type="entry name" value="Hydrolase_3"/>
    <property type="match status" value="1"/>
</dbReference>
<dbReference type="SFLD" id="SFLDG01140">
    <property type="entry name" value="C2.B:_Phosphomannomutase_and_P"/>
    <property type="match status" value="1"/>
</dbReference>